<dbReference type="FunFam" id="1.25.40.10:FF:000231">
    <property type="entry name" value="Pentatricopeptide repeat-containing protein chloroplastic"/>
    <property type="match status" value="1"/>
</dbReference>
<feature type="repeat" description="PPR" evidence="2">
    <location>
        <begin position="373"/>
        <end position="407"/>
    </location>
</feature>
<evidence type="ECO:0000313" key="5">
    <source>
        <dbReference type="Proteomes" id="UP000825729"/>
    </source>
</evidence>
<comment type="caution">
    <text evidence="4">The sequence shown here is derived from an EMBL/GenBank/DDBJ whole genome shotgun (WGS) entry which is preliminary data.</text>
</comment>
<organism evidence="4 5">
    <name type="scientific">Aristolochia fimbriata</name>
    <name type="common">White veined hardy Dutchman's pipe vine</name>
    <dbReference type="NCBI Taxonomy" id="158543"/>
    <lineage>
        <taxon>Eukaryota</taxon>
        <taxon>Viridiplantae</taxon>
        <taxon>Streptophyta</taxon>
        <taxon>Embryophyta</taxon>
        <taxon>Tracheophyta</taxon>
        <taxon>Spermatophyta</taxon>
        <taxon>Magnoliopsida</taxon>
        <taxon>Magnoliidae</taxon>
        <taxon>Piperales</taxon>
        <taxon>Aristolochiaceae</taxon>
        <taxon>Aristolochia</taxon>
    </lineage>
</organism>
<dbReference type="Pfam" id="PF01535">
    <property type="entry name" value="PPR"/>
    <property type="match status" value="2"/>
</dbReference>
<feature type="repeat" description="PPR" evidence="2">
    <location>
        <begin position="342"/>
        <end position="372"/>
    </location>
</feature>
<dbReference type="PANTHER" id="PTHR47926">
    <property type="entry name" value="PENTATRICOPEPTIDE REPEAT-CONTAINING PROTEIN"/>
    <property type="match status" value="1"/>
</dbReference>
<dbReference type="EMBL" id="JAINDJ010000006">
    <property type="protein sequence ID" value="KAG9445469.1"/>
    <property type="molecule type" value="Genomic_DNA"/>
</dbReference>
<dbReference type="Pfam" id="PF20430">
    <property type="entry name" value="Eplus_motif"/>
    <property type="match status" value="1"/>
</dbReference>
<dbReference type="InterPro" id="IPR032867">
    <property type="entry name" value="DYW_dom"/>
</dbReference>
<dbReference type="GO" id="GO:0009451">
    <property type="term" value="P:RNA modification"/>
    <property type="evidence" value="ECO:0007669"/>
    <property type="project" value="InterPro"/>
</dbReference>
<evidence type="ECO:0000313" key="4">
    <source>
        <dbReference type="EMBL" id="KAG9445469.1"/>
    </source>
</evidence>
<evidence type="ECO:0000259" key="3">
    <source>
        <dbReference type="Pfam" id="PF14432"/>
    </source>
</evidence>
<proteinExistence type="predicted"/>
<dbReference type="GO" id="GO:0031425">
    <property type="term" value="P:chloroplast RNA processing"/>
    <property type="evidence" value="ECO:0007669"/>
    <property type="project" value="UniProtKB-ARBA"/>
</dbReference>
<dbReference type="Proteomes" id="UP000825729">
    <property type="component" value="Unassembled WGS sequence"/>
</dbReference>
<dbReference type="InterPro" id="IPR046849">
    <property type="entry name" value="E2_motif"/>
</dbReference>
<evidence type="ECO:0000256" key="1">
    <source>
        <dbReference type="ARBA" id="ARBA00022737"/>
    </source>
</evidence>
<dbReference type="FunFam" id="1.25.40.10:FF:000344">
    <property type="entry name" value="Pentatricopeptide repeat-containing protein"/>
    <property type="match status" value="1"/>
</dbReference>
<dbReference type="Pfam" id="PF12854">
    <property type="entry name" value="PPR_1"/>
    <property type="match status" value="1"/>
</dbReference>
<dbReference type="FunFam" id="1.25.40.10:FF:001050">
    <property type="entry name" value="Pentatricopeptide repeat-containing protein At2g33760"/>
    <property type="match status" value="1"/>
</dbReference>
<feature type="repeat" description="PPR" evidence="2">
    <location>
        <begin position="272"/>
        <end position="306"/>
    </location>
</feature>
<dbReference type="PROSITE" id="PS51375">
    <property type="entry name" value="PPR"/>
    <property type="match status" value="7"/>
</dbReference>
<dbReference type="InterPro" id="IPR011990">
    <property type="entry name" value="TPR-like_helical_dom_sf"/>
</dbReference>
<dbReference type="SUPFAM" id="SSF48452">
    <property type="entry name" value="TPR-like"/>
    <property type="match status" value="1"/>
</dbReference>
<dbReference type="Pfam" id="PF20431">
    <property type="entry name" value="E_motif"/>
    <property type="match status" value="1"/>
</dbReference>
<reference evidence="4 5" key="1">
    <citation type="submission" date="2021-07" db="EMBL/GenBank/DDBJ databases">
        <title>The Aristolochia fimbriata genome: insights into angiosperm evolution, floral development and chemical biosynthesis.</title>
        <authorList>
            <person name="Jiao Y."/>
        </authorList>
    </citation>
    <scope>NUCLEOTIDE SEQUENCE [LARGE SCALE GENOMIC DNA]</scope>
    <source>
        <strain evidence="4">IBCAS-2021</strain>
        <tissue evidence="4">Leaf</tissue>
    </source>
</reference>
<dbReference type="GO" id="GO:0008270">
    <property type="term" value="F:zinc ion binding"/>
    <property type="evidence" value="ECO:0007669"/>
    <property type="project" value="InterPro"/>
</dbReference>
<feature type="domain" description="DYW" evidence="3">
    <location>
        <begin position="588"/>
        <end position="676"/>
    </location>
</feature>
<gene>
    <name evidence="4" type="ORF">H6P81_016809</name>
</gene>
<dbReference type="Gene3D" id="1.25.40.10">
    <property type="entry name" value="Tetratricopeptide repeat domain"/>
    <property type="match status" value="5"/>
</dbReference>
<feature type="repeat" description="PPR" evidence="2">
    <location>
        <begin position="140"/>
        <end position="170"/>
    </location>
</feature>
<keyword evidence="5" id="KW-1185">Reference proteome</keyword>
<evidence type="ECO:0000256" key="2">
    <source>
        <dbReference type="PROSITE-ProRule" id="PRU00708"/>
    </source>
</evidence>
<name>A0AAV7EA14_ARIFI</name>
<dbReference type="GO" id="GO:0003723">
    <property type="term" value="F:RNA binding"/>
    <property type="evidence" value="ECO:0007669"/>
    <property type="project" value="InterPro"/>
</dbReference>
<accession>A0AAV7EA14</accession>
<keyword evidence="1" id="KW-0677">Repeat</keyword>
<dbReference type="FunFam" id="1.25.40.10:FF:000031">
    <property type="entry name" value="Pentatricopeptide repeat-containing protein mitochondrial"/>
    <property type="match status" value="1"/>
</dbReference>
<dbReference type="AlphaFoldDB" id="A0AAV7EA14"/>
<sequence length="695" mass="78804">MRATTAIEIRNCLLQGCKNFHYVKHVHAHVLRVSSDRDDVYLINFILQAYFQTSHPDHALLLFNNTRERNVFLWNTMIRGFVDHDWLSQGVQFYNRMRGEGFFPNHFTFPFALKASSRLFDYSAGIQIHSDVVKLGFELDVFVHTSLVSLYAKCGFLNEAQRMFDEMSSTSTVAWTAIITGCIEHGKFEEAVSLFRKMLEMNSTPDAFTLVRVLTACAHLGDAKAGEWIHRYIEVKGMDDNCFVATSLVDMYTKCGEMEEARRVFDRMKEKDVVTWSAMIGGYSSNGHPKEALEIFFRMQRENVKPDCFTIVAVLSACARLGALQLGNWVRGLMDGDVFQLNPVMGTALIDMYAKCGTISHAWEVFREMQERDIVVWNAIISALAMSGHVKILLALFNQMEKLGIKPNGNTFVGLLCGCTHAGLVDDGRRAFHNMRNVYFLAPQIEHYGCMVDLLARTGFLNEAHQLIKGMPFEPNAVVWGALLGGCRIYRDTLLGEQVLKHLIKLEPQNAGHYVLLSNIYSSCGRWDDAANLRLIMKDKCIRKPPGCSWIEVKGRVHEFHVGDKTHPMSEEIYHKLDELGEQLKVMGYVPKTDLVLFDIEEEEKEHSLGQHSEKLAIAFGLISLNREDPIRVAKNLRVCSDCHAAIKLISKITGREIIVRDNNRFHCFKDGTCSSNIIISASSIDDWPFVIFSA</sequence>
<dbReference type="Pfam" id="PF14432">
    <property type="entry name" value="DYW_deaminase"/>
    <property type="match status" value="1"/>
</dbReference>
<feature type="repeat" description="PPR" evidence="2">
    <location>
        <begin position="241"/>
        <end position="271"/>
    </location>
</feature>
<dbReference type="InterPro" id="IPR046960">
    <property type="entry name" value="PPR_At4g14850-like_plant"/>
</dbReference>
<dbReference type="InterPro" id="IPR046848">
    <property type="entry name" value="E_motif"/>
</dbReference>
<dbReference type="PANTHER" id="PTHR47926:SF446">
    <property type="entry name" value="PENTACOTRIPEPTIDE-REPEAT REGION OF PRORP DOMAIN-CONTAINING PROTEIN"/>
    <property type="match status" value="1"/>
</dbReference>
<protein>
    <recommendedName>
        <fullName evidence="3">DYW domain-containing protein</fullName>
    </recommendedName>
</protein>
<dbReference type="NCBIfam" id="TIGR00756">
    <property type="entry name" value="PPR"/>
    <property type="match status" value="6"/>
</dbReference>
<dbReference type="Pfam" id="PF13041">
    <property type="entry name" value="PPR_2"/>
    <property type="match status" value="3"/>
</dbReference>
<feature type="repeat" description="PPR" evidence="2">
    <location>
        <begin position="171"/>
        <end position="205"/>
    </location>
</feature>
<feature type="repeat" description="PPR" evidence="2">
    <location>
        <begin position="70"/>
        <end position="104"/>
    </location>
</feature>
<dbReference type="InterPro" id="IPR002885">
    <property type="entry name" value="PPR_rpt"/>
</dbReference>